<evidence type="ECO:0000259" key="3">
    <source>
        <dbReference type="Pfam" id="PF22936"/>
    </source>
</evidence>
<sequence>MFTCTLAQYVAYKTNVAQQFTPQKHYRLPHPGQGILSPAPAIYASQPTPLPSAFSTMPLQDPTWHMDTDASSHLNFNASNLSTIFDKRLFSSVHVGDGKSIPVTNTGHSIIPSHHRPLHLYNVLVTPNIIKNLIYVRQFTRDNNCTIEFDAFGFSVNDYLTRHILLRCDSLSDLYPVTKPSTFPIAFLSTSASTWHQRLGHPVKNGTWILVPRPSDVNLVRSMWLFKHKFHADGTLSRYKARLVANGSNQQHGVDFDETFSPVVKPATIRTVLSLVVSRQWPIHQLDVKNAFLNGDLSKTVYMHQPPGFVDSRYPNHVCLLQRSLYGLKQAPRFLGCLFTYICGRYYHHGFCSVLTSAIVDSLQKRFDMTDLGALNYFLGISDVRHPTGLFLSQKKYARQLLERAHMVNCNPSRTPIDTDSKLGPDGVPVQDPTLYRSLAGGLQYLTFTRPDLSYAVQQVCLYMHDPREPHFAALKRIMRYVQGTLELGLQLYASATTSLVGYTDADWAGCPSTRRSTSGYCVFLGDNLLSWSAKRQHTISRSSAEAEYRGVANVVAETAWIRNLLRELHSPLLTATLVYCDNVSAVYMSANPVQHQRTKHIEIDMHFVRDMVKAGHVRVLHVPSRFQYADIFTKGLPSALFEDFRSSLSVRPPPAPIAGAY</sequence>
<dbReference type="Pfam" id="PF22936">
    <property type="entry name" value="Pol_BBD"/>
    <property type="match status" value="1"/>
</dbReference>
<accession>A0ABQ4X7Q1</accession>
<gene>
    <name evidence="4" type="ORF">Tco_0655897</name>
</gene>
<proteinExistence type="predicted"/>
<name>A0ABQ4X7Q1_9ASTR</name>
<evidence type="ECO:0000256" key="1">
    <source>
        <dbReference type="ARBA" id="ARBA00022750"/>
    </source>
</evidence>
<comment type="caution">
    <text evidence="4">The sequence shown here is derived from an EMBL/GenBank/DDBJ whole genome shotgun (WGS) entry which is preliminary data.</text>
</comment>
<dbReference type="InterPro" id="IPR054722">
    <property type="entry name" value="PolX-like_BBD"/>
</dbReference>
<organism evidence="4 5">
    <name type="scientific">Tanacetum coccineum</name>
    <dbReference type="NCBI Taxonomy" id="301880"/>
    <lineage>
        <taxon>Eukaryota</taxon>
        <taxon>Viridiplantae</taxon>
        <taxon>Streptophyta</taxon>
        <taxon>Embryophyta</taxon>
        <taxon>Tracheophyta</taxon>
        <taxon>Spermatophyta</taxon>
        <taxon>Magnoliopsida</taxon>
        <taxon>eudicotyledons</taxon>
        <taxon>Gunneridae</taxon>
        <taxon>Pentapetalae</taxon>
        <taxon>asterids</taxon>
        <taxon>campanulids</taxon>
        <taxon>Asterales</taxon>
        <taxon>Asteraceae</taxon>
        <taxon>Asteroideae</taxon>
        <taxon>Anthemideae</taxon>
        <taxon>Anthemidinae</taxon>
        <taxon>Tanacetum</taxon>
    </lineage>
</organism>
<dbReference type="SUPFAM" id="SSF56672">
    <property type="entry name" value="DNA/RNA polymerases"/>
    <property type="match status" value="1"/>
</dbReference>
<keyword evidence="1" id="KW-0645">Protease</keyword>
<protein>
    <submittedName>
        <fullName evidence="4">Ribonuclease H-like domain-containing protein</fullName>
    </submittedName>
</protein>
<dbReference type="Pfam" id="PF07727">
    <property type="entry name" value="RVT_2"/>
    <property type="match status" value="2"/>
</dbReference>
<dbReference type="InterPro" id="IPR013103">
    <property type="entry name" value="RVT_2"/>
</dbReference>
<dbReference type="CDD" id="cd09272">
    <property type="entry name" value="RNase_HI_RT_Ty1"/>
    <property type="match status" value="1"/>
</dbReference>
<dbReference type="InterPro" id="IPR043502">
    <property type="entry name" value="DNA/RNA_pol_sf"/>
</dbReference>
<dbReference type="PANTHER" id="PTHR11439:SF524">
    <property type="entry name" value="RNA-DIRECTED DNA POLYMERASE, PROTEIN KINASE RLK-PELLE-DLSV FAMILY"/>
    <property type="match status" value="1"/>
</dbReference>
<feature type="domain" description="Retrovirus-related Pol polyprotein from transposon TNT 1-94-like beta-barrel" evidence="3">
    <location>
        <begin position="64"/>
        <end position="141"/>
    </location>
</feature>
<evidence type="ECO:0000313" key="5">
    <source>
        <dbReference type="Proteomes" id="UP001151760"/>
    </source>
</evidence>
<feature type="domain" description="Reverse transcriptase Ty1/copia-type" evidence="2">
    <location>
        <begin position="205"/>
        <end position="334"/>
    </location>
</feature>
<reference evidence="4" key="1">
    <citation type="journal article" date="2022" name="Int. J. Mol. Sci.">
        <title>Draft Genome of Tanacetum Coccineum: Genomic Comparison of Closely Related Tanacetum-Family Plants.</title>
        <authorList>
            <person name="Yamashiro T."/>
            <person name="Shiraishi A."/>
            <person name="Nakayama K."/>
            <person name="Satake H."/>
        </authorList>
    </citation>
    <scope>NUCLEOTIDE SEQUENCE</scope>
</reference>
<feature type="domain" description="Reverse transcriptase Ty1/copia-type" evidence="2">
    <location>
        <begin position="361"/>
        <end position="417"/>
    </location>
</feature>
<keyword evidence="1" id="KW-0378">Hydrolase</keyword>
<keyword evidence="1" id="KW-0064">Aspartyl protease</keyword>
<evidence type="ECO:0000313" key="4">
    <source>
        <dbReference type="EMBL" id="GJS61113.1"/>
    </source>
</evidence>
<dbReference type="Proteomes" id="UP001151760">
    <property type="component" value="Unassembled WGS sequence"/>
</dbReference>
<dbReference type="PANTHER" id="PTHR11439">
    <property type="entry name" value="GAG-POL-RELATED RETROTRANSPOSON"/>
    <property type="match status" value="1"/>
</dbReference>
<dbReference type="EMBL" id="BQNB010009266">
    <property type="protein sequence ID" value="GJS61113.1"/>
    <property type="molecule type" value="Genomic_DNA"/>
</dbReference>
<evidence type="ECO:0000259" key="2">
    <source>
        <dbReference type="Pfam" id="PF07727"/>
    </source>
</evidence>
<reference evidence="4" key="2">
    <citation type="submission" date="2022-01" db="EMBL/GenBank/DDBJ databases">
        <authorList>
            <person name="Yamashiro T."/>
            <person name="Shiraishi A."/>
            <person name="Satake H."/>
            <person name="Nakayama K."/>
        </authorList>
    </citation>
    <scope>NUCLEOTIDE SEQUENCE</scope>
</reference>
<keyword evidence="5" id="KW-1185">Reference proteome</keyword>